<keyword evidence="1" id="KW-0812">Transmembrane</keyword>
<evidence type="ECO:0000313" key="2">
    <source>
        <dbReference type="EMBL" id="KJH43008.1"/>
    </source>
</evidence>
<reference evidence="2 3" key="1">
    <citation type="submission" date="2013-11" db="EMBL/GenBank/DDBJ databases">
        <title>Draft genome of the bovine lungworm Dictyocaulus viviparus.</title>
        <authorList>
            <person name="Mitreva M."/>
        </authorList>
    </citation>
    <scope>NUCLEOTIDE SEQUENCE [LARGE SCALE GENOMIC DNA]</scope>
    <source>
        <strain evidence="2 3">HannoverDv2000</strain>
    </source>
</reference>
<keyword evidence="3" id="KW-1185">Reference proteome</keyword>
<keyword evidence="1" id="KW-0472">Membrane</keyword>
<protein>
    <submittedName>
        <fullName evidence="2">Uncharacterized protein</fullName>
    </submittedName>
</protein>
<dbReference type="Pfam" id="PF14828">
    <property type="entry name" value="Amnionless"/>
    <property type="match status" value="1"/>
</dbReference>
<gene>
    <name evidence="2" type="ORF">DICVIV_10997</name>
</gene>
<reference evidence="3" key="2">
    <citation type="journal article" date="2016" name="Sci. Rep.">
        <title>Dictyocaulus viviparus genome, variome and transcriptome elucidate lungworm biology and support future intervention.</title>
        <authorList>
            <person name="McNulty S.N."/>
            <person name="Strube C."/>
            <person name="Rosa B.A."/>
            <person name="Martin J.C."/>
            <person name="Tyagi R."/>
            <person name="Choi Y.J."/>
            <person name="Wang Q."/>
            <person name="Hallsworth Pepin K."/>
            <person name="Zhang X."/>
            <person name="Ozersky P."/>
            <person name="Wilson R.K."/>
            <person name="Sternberg P.W."/>
            <person name="Gasser R.B."/>
            <person name="Mitreva M."/>
        </authorList>
    </citation>
    <scope>NUCLEOTIDE SEQUENCE [LARGE SCALE GENOMIC DNA]</scope>
    <source>
        <strain evidence="3">HannoverDv2000</strain>
    </source>
</reference>
<dbReference type="EMBL" id="KN716602">
    <property type="protein sequence ID" value="KJH43008.1"/>
    <property type="molecule type" value="Genomic_DNA"/>
</dbReference>
<dbReference type="Proteomes" id="UP000053766">
    <property type="component" value="Unassembled WGS sequence"/>
</dbReference>
<accession>A0A0D8XEI8</accession>
<dbReference type="AlphaFoldDB" id="A0A0D8XEI8"/>
<feature type="transmembrane region" description="Helical" evidence="1">
    <location>
        <begin position="213"/>
        <end position="231"/>
    </location>
</feature>
<sequence>MFSPSTHQFQAMTTHSFTHFVRTMEGQYQVALGHLLAKESSEGNISRILPTKDPIIIRNRKNTGIYNPNMEKKTLAIICSYIQCPPVTADCSTTVRPLGHCCDICGSVLTFASNHFTVTSICEVVEAVIKDKNLHGLIRYSVERINNEEEDEVIPRYQIAGFPSKKYDDTVFAIFTLEMHNRLGSSRVNLMGYLGSDYQWSRLDHSYSLASKIAGFVTFCFLILVGVTLSLSNNIWQNRNATSSFHVAWHQGDEDDDVVQLLNSTEDNITEEADEIPSTLLLRDTSTPILLRPEKQNLSVENDIVGTSDLEMQLIK</sequence>
<name>A0A0D8XEI8_DICVI</name>
<proteinExistence type="predicted"/>
<dbReference type="OrthoDB" id="5872647at2759"/>
<keyword evidence="1" id="KW-1133">Transmembrane helix</keyword>
<evidence type="ECO:0000313" key="3">
    <source>
        <dbReference type="Proteomes" id="UP000053766"/>
    </source>
</evidence>
<dbReference type="InterPro" id="IPR026112">
    <property type="entry name" value="AMN"/>
</dbReference>
<organism evidence="2 3">
    <name type="scientific">Dictyocaulus viviparus</name>
    <name type="common">Bovine lungworm</name>
    <dbReference type="NCBI Taxonomy" id="29172"/>
    <lineage>
        <taxon>Eukaryota</taxon>
        <taxon>Metazoa</taxon>
        <taxon>Ecdysozoa</taxon>
        <taxon>Nematoda</taxon>
        <taxon>Chromadorea</taxon>
        <taxon>Rhabditida</taxon>
        <taxon>Rhabditina</taxon>
        <taxon>Rhabditomorpha</taxon>
        <taxon>Strongyloidea</taxon>
        <taxon>Metastrongylidae</taxon>
        <taxon>Dictyocaulus</taxon>
    </lineage>
</organism>
<evidence type="ECO:0000256" key="1">
    <source>
        <dbReference type="SAM" id="Phobius"/>
    </source>
</evidence>